<dbReference type="AlphaFoldDB" id="A0A183JGQ6"/>
<evidence type="ECO:0000313" key="3">
    <source>
        <dbReference type="WBParaSite" id="SCUD_0000187801-mRNA-1"/>
    </source>
</evidence>
<gene>
    <name evidence="1" type="ORF">SCUD_LOCUS1879</name>
</gene>
<dbReference type="Proteomes" id="UP000279833">
    <property type="component" value="Unassembled WGS sequence"/>
</dbReference>
<proteinExistence type="predicted"/>
<organism evidence="3">
    <name type="scientific">Schistosoma curassoni</name>
    <dbReference type="NCBI Taxonomy" id="6186"/>
    <lineage>
        <taxon>Eukaryota</taxon>
        <taxon>Metazoa</taxon>
        <taxon>Spiralia</taxon>
        <taxon>Lophotrochozoa</taxon>
        <taxon>Platyhelminthes</taxon>
        <taxon>Trematoda</taxon>
        <taxon>Digenea</taxon>
        <taxon>Strigeidida</taxon>
        <taxon>Schistosomatoidea</taxon>
        <taxon>Schistosomatidae</taxon>
        <taxon>Schistosoma</taxon>
    </lineage>
</organism>
<name>A0A183JGQ6_9TREM</name>
<sequence>MIQVSSSLVNYLHCSIQKYSKKCFYHLLVDYDLWIFFHDNFYLILFVGK</sequence>
<keyword evidence="2" id="KW-1185">Reference proteome</keyword>
<evidence type="ECO:0000313" key="1">
    <source>
        <dbReference type="EMBL" id="VDO70664.1"/>
    </source>
</evidence>
<dbReference type="EMBL" id="UZAK01001642">
    <property type="protein sequence ID" value="VDO70664.1"/>
    <property type="molecule type" value="Genomic_DNA"/>
</dbReference>
<reference evidence="1 2" key="2">
    <citation type="submission" date="2018-11" db="EMBL/GenBank/DDBJ databases">
        <authorList>
            <consortium name="Pathogen Informatics"/>
        </authorList>
    </citation>
    <scope>NUCLEOTIDE SEQUENCE [LARGE SCALE GENOMIC DNA]</scope>
    <source>
        <strain evidence="1">Dakar</strain>
        <strain evidence="2">Dakar, Senegal</strain>
    </source>
</reference>
<reference evidence="3" key="1">
    <citation type="submission" date="2016-06" db="UniProtKB">
        <authorList>
            <consortium name="WormBaseParasite"/>
        </authorList>
    </citation>
    <scope>IDENTIFICATION</scope>
</reference>
<accession>A0A183JGQ6</accession>
<dbReference type="WBParaSite" id="SCUD_0000187801-mRNA-1">
    <property type="protein sequence ID" value="SCUD_0000187801-mRNA-1"/>
    <property type="gene ID" value="SCUD_0000187801"/>
</dbReference>
<protein>
    <submittedName>
        <fullName evidence="1 3">Uncharacterized protein</fullName>
    </submittedName>
</protein>
<evidence type="ECO:0000313" key="2">
    <source>
        <dbReference type="Proteomes" id="UP000279833"/>
    </source>
</evidence>